<name>A0A250XFD9_9CHLO</name>
<sequence>MMGVMMMGPRKPLHASPRGSQQPGKGRRTQLVVDRHIPLQKGPGTQHMAEELDGRQQAVDNKQELIAQDMTLHIHEVVLSRQAEVMELGTVVVGNLAVQQKVGMNLLLVTVLLVGSPAVQEVGMNLLLLVGSPAVLEVDMNLLLLVGSPAELEVGMNLLLVAVLLVGSPAVQEVGMNLLLLVGSPAVLEVDMNLLLLVGSPAELEVGMNLLLVTEPLEVGMNLLLLLVAEPLEVELTAGS</sequence>
<protein>
    <submittedName>
        <fullName evidence="2">Uncharacterized protein</fullName>
    </submittedName>
</protein>
<dbReference type="Proteomes" id="UP000232323">
    <property type="component" value="Unassembled WGS sequence"/>
</dbReference>
<evidence type="ECO:0000313" key="2">
    <source>
        <dbReference type="EMBL" id="GAX81787.1"/>
    </source>
</evidence>
<reference evidence="2 3" key="1">
    <citation type="submission" date="2017-08" db="EMBL/GenBank/DDBJ databases">
        <title>Acidophilic green algal genome provides insights into adaptation to an acidic environment.</title>
        <authorList>
            <person name="Hirooka S."/>
            <person name="Hirose Y."/>
            <person name="Kanesaki Y."/>
            <person name="Higuchi S."/>
            <person name="Fujiwara T."/>
            <person name="Onuma R."/>
            <person name="Era A."/>
            <person name="Ohbayashi R."/>
            <person name="Uzuka A."/>
            <person name="Nozaki H."/>
            <person name="Yoshikawa H."/>
            <person name="Miyagishima S.Y."/>
        </authorList>
    </citation>
    <scope>NUCLEOTIDE SEQUENCE [LARGE SCALE GENOMIC DNA]</scope>
    <source>
        <strain evidence="2 3">NIES-2499</strain>
    </source>
</reference>
<comment type="caution">
    <text evidence="2">The sequence shown here is derived from an EMBL/GenBank/DDBJ whole genome shotgun (WGS) entry which is preliminary data.</text>
</comment>
<evidence type="ECO:0000313" key="3">
    <source>
        <dbReference type="Proteomes" id="UP000232323"/>
    </source>
</evidence>
<keyword evidence="3" id="KW-1185">Reference proteome</keyword>
<gene>
    <name evidence="2" type="ORF">CEUSTIGMA_g9215.t1</name>
</gene>
<feature type="region of interest" description="Disordered" evidence="1">
    <location>
        <begin position="1"/>
        <end position="29"/>
    </location>
</feature>
<dbReference type="AlphaFoldDB" id="A0A250XFD9"/>
<evidence type="ECO:0000256" key="1">
    <source>
        <dbReference type="SAM" id="MobiDB-lite"/>
    </source>
</evidence>
<organism evidence="2 3">
    <name type="scientific">Chlamydomonas eustigma</name>
    <dbReference type="NCBI Taxonomy" id="1157962"/>
    <lineage>
        <taxon>Eukaryota</taxon>
        <taxon>Viridiplantae</taxon>
        <taxon>Chlorophyta</taxon>
        <taxon>core chlorophytes</taxon>
        <taxon>Chlorophyceae</taxon>
        <taxon>CS clade</taxon>
        <taxon>Chlamydomonadales</taxon>
        <taxon>Chlamydomonadaceae</taxon>
        <taxon>Chlamydomonas</taxon>
    </lineage>
</organism>
<dbReference type="EMBL" id="BEGY01000070">
    <property type="protein sequence ID" value="GAX81787.1"/>
    <property type="molecule type" value="Genomic_DNA"/>
</dbReference>
<accession>A0A250XFD9</accession>
<proteinExistence type="predicted"/>